<organism evidence="1">
    <name type="scientific">Tanacetum cinerariifolium</name>
    <name type="common">Dalmatian daisy</name>
    <name type="synonym">Chrysanthemum cinerariifolium</name>
    <dbReference type="NCBI Taxonomy" id="118510"/>
    <lineage>
        <taxon>Eukaryota</taxon>
        <taxon>Viridiplantae</taxon>
        <taxon>Streptophyta</taxon>
        <taxon>Embryophyta</taxon>
        <taxon>Tracheophyta</taxon>
        <taxon>Spermatophyta</taxon>
        <taxon>Magnoliopsida</taxon>
        <taxon>eudicotyledons</taxon>
        <taxon>Gunneridae</taxon>
        <taxon>Pentapetalae</taxon>
        <taxon>asterids</taxon>
        <taxon>campanulids</taxon>
        <taxon>Asterales</taxon>
        <taxon>Asteraceae</taxon>
        <taxon>Asteroideae</taxon>
        <taxon>Anthemideae</taxon>
        <taxon>Anthemidinae</taxon>
        <taxon>Tanacetum</taxon>
    </lineage>
</organism>
<comment type="caution">
    <text evidence="1">The sequence shown here is derived from an EMBL/GenBank/DDBJ whole genome shotgun (WGS) entry which is preliminary data.</text>
</comment>
<evidence type="ECO:0000313" key="1">
    <source>
        <dbReference type="EMBL" id="GEY30024.1"/>
    </source>
</evidence>
<name>A0A699HJG3_TANCI</name>
<accession>A0A699HJG3</accession>
<dbReference type="EMBL" id="BKCJ010167224">
    <property type="protein sequence ID" value="GEY30024.1"/>
    <property type="molecule type" value="Genomic_DNA"/>
</dbReference>
<proteinExistence type="predicted"/>
<protein>
    <submittedName>
        <fullName evidence="1">Uncharacterized protein</fullName>
    </submittedName>
</protein>
<gene>
    <name evidence="1" type="ORF">Tci_401998</name>
</gene>
<dbReference type="AlphaFoldDB" id="A0A699HJG3"/>
<sequence>MTELPLVDLGFAVPVFSLRDDLIAYLNKAMAIASSRFPSTNNQLRTLLNPRNHATIQDGRTQCNKFRGDKPKRPRNAIWYKDKAMLAEAQKAGLILDFPP</sequence>
<reference evidence="1" key="1">
    <citation type="journal article" date="2019" name="Sci. Rep.">
        <title>Draft genome of Tanacetum cinerariifolium, the natural source of mosquito coil.</title>
        <authorList>
            <person name="Yamashiro T."/>
            <person name="Shiraishi A."/>
            <person name="Satake H."/>
            <person name="Nakayama K."/>
        </authorList>
    </citation>
    <scope>NUCLEOTIDE SEQUENCE</scope>
</reference>